<keyword evidence="1" id="KW-0812">Transmembrane</keyword>
<dbReference type="RefSeq" id="WP_075515533.1">
    <property type="nucleotide sequence ID" value="NZ_MODZ01000017.1"/>
</dbReference>
<protein>
    <recommendedName>
        <fullName evidence="4">DUF4439 domain-containing protein</fullName>
    </recommendedName>
</protein>
<sequence length="326" mass="34148">MRATVPKTLTLVLAIVLILLLVGGGLLWWRVQDNRPARDAQRQAAADLKSLQAQVRASSAEASRKDPMLADLDEQLKALDAGVVEQAAGTQPQATPDLTGLAASYDDSAARLLELSRSEHVDAQGAASLTSMAVAHWLTARQLTGRLVQVGQPGSGESRALAELTGVPAVGPLTEDGTCPAGDRDAKASAARLAAGWEEAVWSEQVLRARAGITGASERAVERADAAQTGHEAQLTQLRESYGTDCGTLPAPQAGYRLEETEPGAFVTAQGRELAGIGYAMLREQLEADADRDAAWTRFAVRTLAVETALQASADLDIPALPGTAG</sequence>
<evidence type="ECO:0000313" key="3">
    <source>
        <dbReference type="Proteomes" id="UP000179540"/>
    </source>
</evidence>
<dbReference type="AlphaFoldDB" id="A0A1S2MXA7"/>
<name>A0A1S2MXA7_9MICC</name>
<proteinExistence type="predicted"/>
<keyword evidence="1" id="KW-0472">Membrane</keyword>
<comment type="caution">
    <text evidence="2">The sequence shown here is derived from an EMBL/GenBank/DDBJ whole genome shotgun (WGS) entry which is preliminary data.</text>
</comment>
<dbReference type="Proteomes" id="UP000179540">
    <property type="component" value="Unassembled WGS sequence"/>
</dbReference>
<organism evidence="2 3">
    <name type="scientific">Rothia kristinae</name>
    <dbReference type="NCBI Taxonomy" id="37923"/>
    <lineage>
        <taxon>Bacteria</taxon>
        <taxon>Bacillati</taxon>
        <taxon>Actinomycetota</taxon>
        <taxon>Actinomycetes</taxon>
        <taxon>Micrococcales</taxon>
        <taxon>Micrococcaceae</taxon>
        <taxon>Rothia</taxon>
    </lineage>
</organism>
<evidence type="ECO:0000313" key="2">
    <source>
        <dbReference type="EMBL" id="OIJ34811.1"/>
    </source>
</evidence>
<keyword evidence="1" id="KW-1133">Transmembrane helix</keyword>
<evidence type="ECO:0008006" key="4">
    <source>
        <dbReference type="Google" id="ProtNLM"/>
    </source>
</evidence>
<reference evidence="2 3" key="1">
    <citation type="submission" date="2016-10" db="EMBL/GenBank/DDBJ databases">
        <title>Draft genome sequence of strain LCT isolated from the Shenzhou X spacecraft of China.</title>
        <authorList>
            <person name="Huang B."/>
        </authorList>
    </citation>
    <scope>NUCLEOTIDE SEQUENCE [LARGE SCALE GENOMIC DNA]</scope>
    <source>
        <strain evidence="2 3">LCT-H5</strain>
    </source>
</reference>
<feature type="transmembrane region" description="Helical" evidence="1">
    <location>
        <begin position="9"/>
        <end position="29"/>
    </location>
</feature>
<evidence type="ECO:0000256" key="1">
    <source>
        <dbReference type="SAM" id="Phobius"/>
    </source>
</evidence>
<dbReference type="EMBL" id="MODZ01000017">
    <property type="protein sequence ID" value="OIJ34811.1"/>
    <property type="molecule type" value="Genomic_DNA"/>
</dbReference>
<gene>
    <name evidence="2" type="ORF">BK826_10180</name>
</gene>
<accession>A0A1S2MXA7</accession>